<keyword evidence="1" id="KW-0853">WD repeat</keyword>
<reference evidence="5" key="4">
    <citation type="journal article" date="2015" name="G3 (Bethesda)">
        <title>Genome sequences of three phytopathogenic species of the Magnaporthaceae family of fungi.</title>
        <authorList>
            <person name="Okagaki L.H."/>
            <person name="Nunes C.C."/>
            <person name="Sailsbery J."/>
            <person name="Clay B."/>
            <person name="Brown D."/>
            <person name="John T."/>
            <person name="Oh Y."/>
            <person name="Young N."/>
            <person name="Fitzgerald M."/>
            <person name="Haas B.J."/>
            <person name="Zeng Q."/>
            <person name="Young S."/>
            <person name="Adiconis X."/>
            <person name="Fan L."/>
            <person name="Levin J.Z."/>
            <person name="Mitchell T.K."/>
            <person name="Okubara P.A."/>
            <person name="Farman M.L."/>
            <person name="Kohn L.M."/>
            <person name="Birren B."/>
            <person name="Ma L.-J."/>
            <person name="Dean R.A."/>
        </authorList>
    </citation>
    <scope>NUCLEOTIDE SEQUENCE</scope>
    <source>
        <strain evidence="5">R3-111a-1</strain>
    </source>
</reference>
<evidence type="ECO:0000313" key="5">
    <source>
        <dbReference type="EnsemblFungi" id="EJT75280"/>
    </source>
</evidence>
<dbReference type="GO" id="GO:0061685">
    <property type="term" value="F:diphthine methylesterase activity"/>
    <property type="evidence" value="ECO:0007669"/>
    <property type="project" value="TreeGrafter"/>
</dbReference>
<dbReference type="GO" id="GO:0017183">
    <property type="term" value="P:protein histidyl modification to diphthamide"/>
    <property type="evidence" value="ECO:0007669"/>
    <property type="project" value="TreeGrafter"/>
</dbReference>
<dbReference type="InterPro" id="IPR015943">
    <property type="entry name" value="WD40/YVTN_repeat-like_dom_sf"/>
</dbReference>
<dbReference type="AlphaFoldDB" id="J3NVA4"/>
<sequence>MTENGRMAGTVRSVQLDMEPACIGFCPETPEYFVMGSWHLVEDKPESCSHTGDAPQPTKKQKHEGSIDVYRLIGDEITKIQTEAHPTCAIWDLEFQPHAGRRDVFAAGTSAGTVLVYRVAAADSPTAPLKQLLTIGPISADDEVMITKCCWHPTVLGLLAFSTLAGDVHLARLRETDDGGFAVAAMTRTALLTHTEPAWTVAFGPATPALVVYSGGDDSALRYVACAPKEDDDDDGPFANVCDAVAMQRGPHEAGVVAILPLGVKLSSGHDVVVTGSYDDRVRVLAVLPPQLACGAPQYRVLAEAHVGGGAWRLRLVSFAVSEADNNGTNNGTRAWRVRLLAPCMSAGSRALEVRGVDGLGGWEVEVLGGWVEAGEGDRMLNYGADFQPGAGTAGGEDGPLTCVSTSFYSKMLYLWRF</sequence>
<evidence type="ECO:0000256" key="2">
    <source>
        <dbReference type="ARBA" id="ARBA00022737"/>
    </source>
</evidence>
<evidence type="ECO:0000313" key="6">
    <source>
        <dbReference type="Proteomes" id="UP000006039"/>
    </source>
</evidence>
<dbReference type="PANTHER" id="PTHR46042">
    <property type="entry name" value="DIPHTHINE METHYLTRANSFERASE"/>
    <property type="match status" value="1"/>
</dbReference>
<accession>J3NVA4</accession>
<dbReference type="InterPro" id="IPR036322">
    <property type="entry name" value="WD40_repeat_dom_sf"/>
</dbReference>
<dbReference type="InterPro" id="IPR052415">
    <property type="entry name" value="Diphthine_MTase"/>
</dbReference>
<dbReference type="EMBL" id="GL385397">
    <property type="protein sequence ID" value="EJT75280.1"/>
    <property type="molecule type" value="Genomic_DNA"/>
</dbReference>
<evidence type="ECO:0000256" key="1">
    <source>
        <dbReference type="ARBA" id="ARBA00022574"/>
    </source>
</evidence>
<dbReference type="HOGENOM" id="CLU_036100_1_0_1"/>
<name>J3NVA4_GAET3</name>
<keyword evidence="2" id="KW-0677">Repeat</keyword>
<dbReference type="VEuPathDB" id="FungiDB:GGTG_05217"/>
<reference evidence="5" key="5">
    <citation type="submission" date="2018-04" db="UniProtKB">
        <authorList>
            <consortium name="EnsemblFungi"/>
        </authorList>
    </citation>
    <scope>IDENTIFICATION</scope>
    <source>
        <strain evidence="5">R3-111a-1</strain>
    </source>
</reference>
<dbReference type="OrthoDB" id="1930760at2759"/>
<reference evidence="4" key="3">
    <citation type="submission" date="2010-09" db="EMBL/GenBank/DDBJ databases">
        <title>Annotation of Gaeumannomyces graminis var. tritici R3-111a-1.</title>
        <authorList>
            <consortium name="The Broad Institute Genome Sequencing Platform"/>
            <person name="Ma L.-J."/>
            <person name="Dead R."/>
            <person name="Young S.K."/>
            <person name="Zeng Q."/>
            <person name="Gargeya S."/>
            <person name="Fitzgerald M."/>
            <person name="Haas B."/>
            <person name="Abouelleil A."/>
            <person name="Alvarado L."/>
            <person name="Arachchi H.M."/>
            <person name="Berlin A."/>
            <person name="Brown A."/>
            <person name="Chapman S.B."/>
            <person name="Chen Z."/>
            <person name="Dunbar C."/>
            <person name="Freedman E."/>
            <person name="Gearin G."/>
            <person name="Gellesch M."/>
            <person name="Goldberg J."/>
            <person name="Griggs A."/>
            <person name="Gujja S."/>
            <person name="Heiman D."/>
            <person name="Howarth C."/>
            <person name="Larson L."/>
            <person name="Lui A."/>
            <person name="MacDonald P.J.P."/>
            <person name="Mehta T."/>
            <person name="Montmayeur A."/>
            <person name="Murphy C."/>
            <person name="Neiman D."/>
            <person name="Pearson M."/>
            <person name="Priest M."/>
            <person name="Roberts A."/>
            <person name="Saif S."/>
            <person name="Shea T."/>
            <person name="Shenoy N."/>
            <person name="Sisk P."/>
            <person name="Stolte C."/>
            <person name="Sykes S."/>
            <person name="Yandava C."/>
            <person name="Wortman J."/>
            <person name="Nusbaum C."/>
            <person name="Birren B."/>
        </authorList>
    </citation>
    <scope>NUCLEOTIDE SEQUENCE</scope>
    <source>
        <strain evidence="4">R3-111a-1</strain>
    </source>
</reference>
<reference evidence="4" key="2">
    <citation type="submission" date="2010-07" db="EMBL/GenBank/DDBJ databases">
        <authorList>
            <consortium name="The Broad Institute Genome Sequencing Platform"/>
            <consortium name="Broad Institute Genome Sequencing Center for Infectious Disease"/>
            <person name="Ma L.-J."/>
            <person name="Dead R."/>
            <person name="Young S."/>
            <person name="Zeng Q."/>
            <person name="Koehrsen M."/>
            <person name="Alvarado L."/>
            <person name="Berlin A."/>
            <person name="Chapman S.B."/>
            <person name="Chen Z."/>
            <person name="Freedman E."/>
            <person name="Gellesch M."/>
            <person name="Goldberg J."/>
            <person name="Griggs A."/>
            <person name="Gujja S."/>
            <person name="Heilman E.R."/>
            <person name="Heiman D."/>
            <person name="Hepburn T."/>
            <person name="Howarth C."/>
            <person name="Jen D."/>
            <person name="Larson L."/>
            <person name="Mehta T."/>
            <person name="Neiman D."/>
            <person name="Pearson M."/>
            <person name="Roberts A."/>
            <person name="Saif S."/>
            <person name="Shea T."/>
            <person name="Shenoy N."/>
            <person name="Sisk P."/>
            <person name="Stolte C."/>
            <person name="Sykes S."/>
            <person name="Walk T."/>
            <person name="White J."/>
            <person name="Yandava C."/>
            <person name="Haas B."/>
            <person name="Nusbaum C."/>
            <person name="Birren B."/>
        </authorList>
    </citation>
    <scope>NUCLEOTIDE SEQUENCE</scope>
    <source>
        <strain evidence="4">R3-111a-1</strain>
    </source>
</reference>
<comment type="pathway">
    <text evidence="3">Protein modification.</text>
</comment>
<dbReference type="EnsemblFungi" id="EJT75280">
    <property type="protein sequence ID" value="EJT75280"/>
    <property type="gene ID" value="GGTG_05217"/>
</dbReference>
<reference evidence="6" key="1">
    <citation type="submission" date="2010-07" db="EMBL/GenBank/DDBJ databases">
        <title>The genome sequence of Gaeumannomyces graminis var. tritici strain R3-111a-1.</title>
        <authorList>
            <consortium name="The Broad Institute Genome Sequencing Platform"/>
            <person name="Ma L.-J."/>
            <person name="Dead R."/>
            <person name="Young S."/>
            <person name="Zeng Q."/>
            <person name="Koehrsen M."/>
            <person name="Alvarado L."/>
            <person name="Berlin A."/>
            <person name="Chapman S.B."/>
            <person name="Chen Z."/>
            <person name="Freedman E."/>
            <person name="Gellesch M."/>
            <person name="Goldberg J."/>
            <person name="Griggs A."/>
            <person name="Gujja S."/>
            <person name="Heilman E.R."/>
            <person name="Heiman D."/>
            <person name="Hepburn T."/>
            <person name="Howarth C."/>
            <person name="Jen D."/>
            <person name="Larson L."/>
            <person name="Mehta T."/>
            <person name="Neiman D."/>
            <person name="Pearson M."/>
            <person name="Roberts A."/>
            <person name="Saif S."/>
            <person name="Shea T."/>
            <person name="Shenoy N."/>
            <person name="Sisk P."/>
            <person name="Stolte C."/>
            <person name="Sykes S."/>
            <person name="Walk T."/>
            <person name="White J."/>
            <person name="Yandava C."/>
            <person name="Haas B."/>
            <person name="Nusbaum C."/>
            <person name="Birren B."/>
        </authorList>
    </citation>
    <scope>NUCLEOTIDE SEQUENCE [LARGE SCALE GENOMIC DNA]</scope>
    <source>
        <strain evidence="6">R3-111a-1</strain>
    </source>
</reference>
<evidence type="ECO:0000256" key="3">
    <source>
        <dbReference type="ARBA" id="ARBA00043952"/>
    </source>
</evidence>
<dbReference type="eggNOG" id="KOG0280">
    <property type="taxonomic scope" value="Eukaryota"/>
</dbReference>
<dbReference type="RefSeq" id="XP_009221280.1">
    <property type="nucleotide sequence ID" value="XM_009223016.1"/>
</dbReference>
<dbReference type="SUPFAM" id="SSF50978">
    <property type="entry name" value="WD40 repeat-like"/>
    <property type="match status" value="1"/>
</dbReference>
<evidence type="ECO:0000313" key="4">
    <source>
        <dbReference type="EMBL" id="EJT75280.1"/>
    </source>
</evidence>
<proteinExistence type="predicted"/>
<organism evidence="4">
    <name type="scientific">Gaeumannomyces tritici (strain R3-111a-1)</name>
    <name type="common">Wheat and barley take-all root rot fungus</name>
    <name type="synonym">Gaeumannomyces graminis var. tritici</name>
    <dbReference type="NCBI Taxonomy" id="644352"/>
    <lineage>
        <taxon>Eukaryota</taxon>
        <taxon>Fungi</taxon>
        <taxon>Dikarya</taxon>
        <taxon>Ascomycota</taxon>
        <taxon>Pezizomycotina</taxon>
        <taxon>Sordariomycetes</taxon>
        <taxon>Sordariomycetidae</taxon>
        <taxon>Magnaporthales</taxon>
        <taxon>Magnaporthaceae</taxon>
        <taxon>Gaeumannomyces</taxon>
    </lineage>
</organism>
<dbReference type="PANTHER" id="PTHR46042:SF1">
    <property type="entry name" value="DIPHTHINE METHYLTRANSFERASE"/>
    <property type="match status" value="1"/>
</dbReference>
<dbReference type="GO" id="GO:0005737">
    <property type="term" value="C:cytoplasm"/>
    <property type="evidence" value="ECO:0007669"/>
    <property type="project" value="TreeGrafter"/>
</dbReference>
<dbReference type="STRING" id="644352.J3NVA4"/>
<protein>
    <submittedName>
        <fullName evidence="4 5">Uncharacterized protein</fullName>
    </submittedName>
</protein>
<gene>
    <name evidence="5" type="primary">20345675</name>
    <name evidence="4" type="ORF">GGTG_05217</name>
</gene>
<dbReference type="Gene3D" id="2.130.10.10">
    <property type="entry name" value="YVTN repeat-like/Quinoprotein amine dehydrogenase"/>
    <property type="match status" value="1"/>
</dbReference>
<dbReference type="GeneID" id="20345675"/>
<keyword evidence="6" id="KW-1185">Reference proteome</keyword>
<dbReference type="Proteomes" id="UP000006039">
    <property type="component" value="Unassembled WGS sequence"/>
</dbReference>